<comment type="caution">
    <text evidence="1">The sequence shown here is derived from an EMBL/GenBank/DDBJ whole genome shotgun (WGS) entry which is preliminary data.</text>
</comment>
<protein>
    <submittedName>
        <fullName evidence="1">Leucine zipper homeobox-associated protein</fullName>
    </submittedName>
</protein>
<organism evidence="1 2">
    <name type="scientific">Dioscorea alata</name>
    <name type="common">Purple yam</name>
    <dbReference type="NCBI Taxonomy" id="55571"/>
    <lineage>
        <taxon>Eukaryota</taxon>
        <taxon>Viridiplantae</taxon>
        <taxon>Streptophyta</taxon>
        <taxon>Embryophyta</taxon>
        <taxon>Tracheophyta</taxon>
        <taxon>Spermatophyta</taxon>
        <taxon>Magnoliopsida</taxon>
        <taxon>Liliopsida</taxon>
        <taxon>Dioscoreales</taxon>
        <taxon>Dioscoreaceae</taxon>
        <taxon>Dioscorea</taxon>
    </lineage>
</organism>
<evidence type="ECO:0000313" key="1">
    <source>
        <dbReference type="EMBL" id="KAH7657403.1"/>
    </source>
</evidence>
<sequence>MMFLGDKRGEISWSLMKNQVISPHPFETLLGSVFHETRRPIVNFEDVVCSKTTEGAMHRSPFELEETIDEDMDDSLHHPEKKRRLSTDQVQFLEKSFEVDNKLEPERKIQLANELGLQPRQVAVWFQNRRARWKTKQLEKDLRTLKSSYNSLKLDYDNLLKENQILNAEVISLTDKLLLKKIGEKRKPETKASNQLQNVNFFLPSVPSCKQEDLSSMNTVIFDKDTEAGARTPLFELTDSSNAFEPENSDLSHVEEDEKVKQYTCMKLEDSSGNYDYALEDQGLWLWS</sequence>
<accession>A0ACB7UAU2</accession>
<dbReference type="EMBL" id="CM037027">
    <property type="protein sequence ID" value="KAH7657403.1"/>
    <property type="molecule type" value="Genomic_DNA"/>
</dbReference>
<reference evidence="2" key="1">
    <citation type="journal article" date="2022" name="Nat. Commun.">
        <title>Chromosome evolution and the genetic basis of agronomically important traits in greater yam.</title>
        <authorList>
            <person name="Bredeson J.V."/>
            <person name="Lyons J.B."/>
            <person name="Oniyinde I.O."/>
            <person name="Okereke N.R."/>
            <person name="Kolade O."/>
            <person name="Nnabue I."/>
            <person name="Nwadili C.O."/>
            <person name="Hribova E."/>
            <person name="Parker M."/>
            <person name="Nwogha J."/>
            <person name="Shu S."/>
            <person name="Carlson J."/>
            <person name="Kariba R."/>
            <person name="Muthemba S."/>
            <person name="Knop K."/>
            <person name="Barton G.J."/>
            <person name="Sherwood A.V."/>
            <person name="Lopez-Montes A."/>
            <person name="Asiedu R."/>
            <person name="Jamnadass R."/>
            <person name="Muchugi A."/>
            <person name="Goodstein D."/>
            <person name="Egesi C.N."/>
            <person name="Featherston J."/>
            <person name="Asfaw A."/>
            <person name="Simpson G.G."/>
            <person name="Dolezel J."/>
            <person name="Hendre P.S."/>
            <person name="Van Deynze A."/>
            <person name="Kumar P.L."/>
            <person name="Obidiegwu J.E."/>
            <person name="Bhattacharjee R."/>
            <person name="Rokhsar D.S."/>
        </authorList>
    </citation>
    <scope>NUCLEOTIDE SEQUENCE [LARGE SCALE GENOMIC DNA]</scope>
    <source>
        <strain evidence="2">cv. TDa95/00328</strain>
    </source>
</reference>
<keyword evidence="1" id="KW-0371">Homeobox</keyword>
<keyword evidence="1" id="KW-0238">DNA-binding</keyword>
<gene>
    <name evidence="1" type="ORF">IHE45_17G019800</name>
</gene>
<proteinExistence type="predicted"/>
<keyword evidence="2" id="KW-1185">Reference proteome</keyword>
<evidence type="ECO:0000313" key="2">
    <source>
        <dbReference type="Proteomes" id="UP000827976"/>
    </source>
</evidence>
<dbReference type="Proteomes" id="UP000827976">
    <property type="component" value="Chromosome 17"/>
</dbReference>
<name>A0ACB7UAU2_DIOAL</name>